<evidence type="ECO:0000313" key="11">
    <source>
        <dbReference type="Proteomes" id="UP000091857"/>
    </source>
</evidence>
<protein>
    <recommendedName>
        <fullName evidence="12">Aluminum-activated malate transporter</fullName>
    </recommendedName>
</protein>
<evidence type="ECO:0000256" key="7">
    <source>
        <dbReference type="ARBA" id="ARBA00023136"/>
    </source>
</evidence>
<evidence type="ECO:0000313" key="10">
    <source>
        <dbReference type="EMBL" id="OAY42997.1"/>
    </source>
</evidence>
<feature type="transmembrane region" description="Helical" evidence="9">
    <location>
        <begin position="107"/>
        <end position="127"/>
    </location>
</feature>
<comment type="similarity">
    <text evidence="2">Belongs to the aromatic acid exporter (TC 2.A.85) family.</text>
</comment>
<keyword evidence="6" id="KW-0406">Ion transport</keyword>
<feature type="transmembrane region" description="Helical" evidence="9">
    <location>
        <begin position="193"/>
        <end position="212"/>
    </location>
</feature>
<dbReference type="PANTHER" id="PTHR31086">
    <property type="entry name" value="ALUMINUM-ACTIVATED MALATE TRANSPORTER 10"/>
    <property type="match status" value="1"/>
</dbReference>
<evidence type="ECO:0000256" key="8">
    <source>
        <dbReference type="ARBA" id="ARBA00023303"/>
    </source>
</evidence>
<evidence type="ECO:0000256" key="9">
    <source>
        <dbReference type="SAM" id="Phobius"/>
    </source>
</evidence>
<accession>A0A2C9VD30</accession>
<dbReference type="EMBL" id="CM004394">
    <property type="protein sequence ID" value="OAY42997.1"/>
    <property type="molecule type" value="Genomic_DNA"/>
</dbReference>
<evidence type="ECO:0000256" key="1">
    <source>
        <dbReference type="ARBA" id="ARBA00004141"/>
    </source>
</evidence>
<keyword evidence="3" id="KW-0813">Transport</keyword>
<evidence type="ECO:0000256" key="4">
    <source>
        <dbReference type="ARBA" id="ARBA00022692"/>
    </source>
</evidence>
<evidence type="ECO:0000256" key="3">
    <source>
        <dbReference type="ARBA" id="ARBA00022448"/>
    </source>
</evidence>
<keyword evidence="11" id="KW-1185">Reference proteome</keyword>
<dbReference type="OMA" id="CTTIFVM"/>
<keyword evidence="4 9" id="KW-0812">Transmembrane</keyword>
<gene>
    <name evidence="10" type="ORF">MANES_08G033800v8</name>
</gene>
<sequence>MEIESATQEKAGPFTSAWSWLKALPGKFKAKVIKVAKSISKLGKDDPRRIIHSIKVGLALTLVSLLYYSRTLYDGFGVAGMWAVLTVVVVFEFTVGGTLSKSLNRGFATFLAGALGVGAQRLASLFGDKGEPIVLGFLVFLLGAASTFTRFFPRIKARYDYGVLIFILTFSLVSVSGVRVAELLEMAHQRLSTIIIGGGACIVVSMCIYPVWAGEDLHNLVVSNIEKLASYLEGFGDEYFHYTSDDEEKDRVSSKDKSFLQGYRSVLNSKSTEDSMANLARWEPRHGRFGFRHPWKQYLKIGAISRQCAYHIEALNSHIKSNIQASEEFKSKIEEPCTKISEESGKALRSLASAIKTMKDPSPANIHVEHSKAAINELKLVVKASSLDQADLLAIVPAATVASTLIEIVKCVDKLSEAVHELANLAHFKPVEATVSPEKPQLLHRGTVNPVLDGDNSSDHIVIIIDENSTVSRENDKPQATKPSQQHPGV</sequence>
<name>A0A2C9VD30_MANES</name>
<dbReference type="STRING" id="3983.A0A2C9VD30"/>
<feature type="transmembrane region" description="Helical" evidence="9">
    <location>
        <begin position="133"/>
        <end position="152"/>
    </location>
</feature>
<dbReference type="Proteomes" id="UP000091857">
    <property type="component" value="Chromosome 8"/>
</dbReference>
<comment type="caution">
    <text evidence="10">The sequence shown here is derived from an EMBL/GenBank/DDBJ whole genome shotgun (WGS) entry which is preliminary data.</text>
</comment>
<keyword evidence="8" id="KW-0407">Ion channel</keyword>
<evidence type="ECO:0008006" key="12">
    <source>
        <dbReference type="Google" id="ProtNLM"/>
    </source>
</evidence>
<comment type="subcellular location">
    <subcellularLocation>
        <location evidence="1">Membrane</location>
        <topology evidence="1">Multi-pass membrane protein</topology>
    </subcellularLocation>
</comment>
<evidence type="ECO:0000256" key="2">
    <source>
        <dbReference type="ARBA" id="ARBA00007079"/>
    </source>
</evidence>
<dbReference type="Gramene" id="Manes.08G033800.1.v8.1">
    <property type="protein sequence ID" value="Manes.08G033800.1.v8.1.CDS"/>
    <property type="gene ID" value="Manes.08G033800.v8.1"/>
</dbReference>
<feature type="transmembrane region" description="Helical" evidence="9">
    <location>
        <begin position="50"/>
        <end position="69"/>
    </location>
</feature>
<feature type="transmembrane region" description="Helical" evidence="9">
    <location>
        <begin position="159"/>
        <end position="181"/>
    </location>
</feature>
<dbReference type="GO" id="GO:0009705">
    <property type="term" value="C:plant-type vacuole membrane"/>
    <property type="evidence" value="ECO:0000318"/>
    <property type="project" value="GO_Central"/>
</dbReference>
<dbReference type="OrthoDB" id="68611at2759"/>
<keyword evidence="5 9" id="KW-1133">Transmembrane helix</keyword>
<organism evidence="10 11">
    <name type="scientific">Manihot esculenta</name>
    <name type="common">Cassava</name>
    <name type="synonym">Jatropha manihot</name>
    <dbReference type="NCBI Taxonomy" id="3983"/>
    <lineage>
        <taxon>Eukaryota</taxon>
        <taxon>Viridiplantae</taxon>
        <taxon>Streptophyta</taxon>
        <taxon>Embryophyta</taxon>
        <taxon>Tracheophyta</taxon>
        <taxon>Spermatophyta</taxon>
        <taxon>Magnoliopsida</taxon>
        <taxon>eudicotyledons</taxon>
        <taxon>Gunneridae</taxon>
        <taxon>Pentapetalae</taxon>
        <taxon>rosids</taxon>
        <taxon>fabids</taxon>
        <taxon>Malpighiales</taxon>
        <taxon>Euphorbiaceae</taxon>
        <taxon>Crotonoideae</taxon>
        <taxon>Manihoteae</taxon>
        <taxon>Manihot</taxon>
    </lineage>
</organism>
<dbReference type="AlphaFoldDB" id="A0A2C9VD30"/>
<dbReference type="GO" id="GO:0015743">
    <property type="term" value="P:malate transport"/>
    <property type="evidence" value="ECO:0007669"/>
    <property type="project" value="InterPro"/>
</dbReference>
<feature type="transmembrane region" description="Helical" evidence="9">
    <location>
        <begin position="75"/>
        <end position="95"/>
    </location>
</feature>
<proteinExistence type="inferred from homology"/>
<dbReference type="GO" id="GO:0034220">
    <property type="term" value="P:monoatomic ion transmembrane transport"/>
    <property type="evidence" value="ECO:0007669"/>
    <property type="project" value="UniProtKB-KW"/>
</dbReference>
<keyword evidence="7 9" id="KW-0472">Membrane</keyword>
<dbReference type="Pfam" id="PF11744">
    <property type="entry name" value="ALMT"/>
    <property type="match status" value="1"/>
</dbReference>
<reference evidence="11" key="1">
    <citation type="journal article" date="2016" name="Nat. Biotechnol.">
        <title>Sequencing wild and cultivated cassava and related species reveals extensive interspecific hybridization and genetic diversity.</title>
        <authorList>
            <person name="Bredeson J.V."/>
            <person name="Lyons J.B."/>
            <person name="Prochnik S.E."/>
            <person name="Wu G.A."/>
            <person name="Ha C.M."/>
            <person name="Edsinger-Gonzales E."/>
            <person name="Grimwood J."/>
            <person name="Schmutz J."/>
            <person name="Rabbi I.Y."/>
            <person name="Egesi C."/>
            <person name="Nauluvula P."/>
            <person name="Lebot V."/>
            <person name="Ndunguru J."/>
            <person name="Mkamilo G."/>
            <person name="Bart R.S."/>
            <person name="Setter T.L."/>
            <person name="Gleadow R.M."/>
            <person name="Kulakow P."/>
            <person name="Ferguson M.E."/>
            <person name="Rounsley S."/>
            <person name="Rokhsar D.S."/>
        </authorList>
    </citation>
    <scope>NUCLEOTIDE SEQUENCE [LARGE SCALE GENOMIC DNA]</scope>
    <source>
        <strain evidence="11">cv. AM560-2</strain>
    </source>
</reference>
<evidence type="ECO:0000256" key="5">
    <source>
        <dbReference type="ARBA" id="ARBA00022989"/>
    </source>
</evidence>
<dbReference type="InterPro" id="IPR020966">
    <property type="entry name" value="ALMT"/>
</dbReference>
<evidence type="ECO:0000256" key="6">
    <source>
        <dbReference type="ARBA" id="ARBA00023065"/>
    </source>
</evidence>